<sequence>MPKRSRQLGIKTQPFAMVDHVPILSAFLKRKCELRRYLADVVYTTEINIPTKMVNKQSYRERLPPGDHIFVEVIMSKLVGNRRLWVEITENGAAGHIVLGKSIAGVSSLNAICTSGPSFAISFWIFQPCSASKSVAKASHLVRFQYDDLGDALGCFTPKYGHRGAFEIEVQWEEQGILVAEAGFTGMWESRNHRVDEGICSRVGTDFHDDAPLHTQEKDGRHVRPWPLRSGPLLQGIGSGVTGDPVHIKIHES</sequence>
<evidence type="ECO:0000313" key="2">
    <source>
        <dbReference type="Proteomes" id="UP000799755"/>
    </source>
</evidence>
<organism evidence="1 2">
    <name type="scientific">Lindgomyces ingoldianus</name>
    <dbReference type="NCBI Taxonomy" id="673940"/>
    <lineage>
        <taxon>Eukaryota</taxon>
        <taxon>Fungi</taxon>
        <taxon>Dikarya</taxon>
        <taxon>Ascomycota</taxon>
        <taxon>Pezizomycotina</taxon>
        <taxon>Dothideomycetes</taxon>
        <taxon>Pleosporomycetidae</taxon>
        <taxon>Pleosporales</taxon>
        <taxon>Lindgomycetaceae</taxon>
        <taxon>Lindgomyces</taxon>
    </lineage>
</organism>
<protein>
    <submittedName>
        <fullName evidence="1">Uncharacterized protein</fullName>
    </submittedName>
</protein>
<proteinExistence type="predicted"/>
<reference evidence="1" key="1">
    <citation type="journal article" date="2020" name="Stud. Mycol.">
        <title>101 Dothideomycetes genomes: a test case for predicting lifestyles and emergence of pathogens.</title>
        <authorList>
            <person name="Haridas S."/>
            <person name="Albert R."/>
            <person name="Binder M."/>
            <person name="Bloem J."/>
            <person name="Labutti K."/>
            <person name="Salamov A."/>
            <person name="Andreopoulos B."/>
            <person name="Baker S."/>
            <person name="Barry K."/>
            <person name="Bills G."/>
            <person name="Bluhm B."/>
            <person name="Cannon C."/>
            <person name="Castanera R."/>
            <person name="Culley D."/>
            <person name="Daum C."/>
            <person name="Ezra D."/>
            <person name="Gonzalez J."/>
            <person name="Henrissat B."/>
            <person name="Kuo A."/>
            <person name="Liang C."/>
            <person name="Lipzen A."/>
            <person name="Lutzoni F."/>
            <person name="Magnuson J."/>
            <person name="Mondo S."/>
            <person name="Nolan M."/>
            <person name="Ohm R."/>
            <person name="Pangilinan J."/>
            <person name="Park H.-J."/>
            <person name="Ramirez L."/>
            <person name="Alfaro M."/>
            <person name="Sun H."/>
            <person name="Tritt A."/>
            <person name="Yoshinaga Y."/>
            <person name="Zwiers L.-H."/>
            <person name="Turgeon B."/>
            <person name="Goodwin S."/>
            <person name="Spatafora J."/>
            <person name="Crous P."/>
            <person name="Grigoriev I."/>
        </authorList>
    </citation>
    <scope>NUCLEOTIDE SEQUENCE</scope>
    <source>
        <strain evidence="1">ATCC 200398</strain>
    </source>
</reference>
<gene>
    <name evidence="1" type="ORF">BDR25DRAFT_354264</name>
</gene>
<dbReference type="EMBL" id="MU003504">
    <property type="protein sequence ID" value="KAF2471775.1"/>
    <property type="molecule type" value="Genomic_DNA"/>
</dbReference>
<keyword evidence="2" id="KW-1185">Reference proteome</keyword>
<evidence type="ECO:0000313" key="1">
    <source>
        <dbReference type="EMBL" id="KAF2471775.1"/>
    </source>
</evidence>
<accession>A0ACB6QZ09</accession>
<dbReference type="Proteomes" id="UP000799755">
    <property type="component" value="Unassembled WGS sequence"/>
</dbReference>
<name>A0ACB6QZ09_9PLEO</name>
<comment type="caution">
    <text evidence="1">The sequence shown here is derived from an EMBL/GenBank/DDBJ whole genome shotgun (WGS) entry which is preliminary data.</text>
</comment>